<evidence type="ECO:0000313" key="3">
    <source>
        <dbReference type="EMBL" id="NKZ23391.1"/>
    </source>
</evidence>
<dbReference type="EMBL" id="JAAXPN010000001">
    <property type="protein sequence ID" value="NKZ23391.1"/>
    <property type="molecule type" value="Genomic_DNA"/>
</dbReference>
<protein>
    <recommendedName>
        <fullName evidence="2">KAP NTPase domain-containing protein</fullName>
    </recommendedName>
</protein>
<dbReference type="RefSeq" id="WP_168721189.1">
    <property type="nucleotide sequence ID" value="NZ_JAAXPN010000001.1"/>
</dbReference>
<evidence type="ECO:0000259" key="2">
    <source>
        <dbReference type="Pfam" id="PF07693"/>
    </source>
</evidence>
<comment type="caution">
    <text evidence="3">The sequence shown here is derived from an EMBL/GenBank/DDBJ whole genome shotgun (WGS) entry which is preliminary data.</text>
</comment>
<evidence type="ECO:0000313" key="4">
    <source>
        <dbReference type="Proteomes" id="UP000549765"/>
    </source>
</evidence>
<dbReference type="Gene3D" id="3.40.50.300">
    <property type="entry name" value="P-loop containing nucleotide triphosphate hydrolases"/>
    <property type="match status" value="1"/>
</dbReference>
<proteinExistence type="predicted"/>
<dbReference type="InterPro" id="IPR011646">
    <property type="entry name" value="KAP_P-loop"/>
</dbReference>
<keyword evidence="1" id="KW-0812">Transmembrane</keyword>
<reference evidence="3 4" key="1">
    <citation type="submission" date="2020-04" db="EMBL/GenBank/DDBJ databases">
        <title>MicrobeNet Type strains.</title>
        <authorList>
            <person name="Nicholson A.C."/>
        </authorList>
    </citation>
    <scope>NUCLEOTIDE SEQUENCE [LARGE SCALE GENOMIC DNA]</scope>
    <source>
        <strain evidence="3 4">CCUG 61472</strain>
    </source>
</reference>
<keyword evidence="4" id="KW-1185">Reference proteome</keyword>
<feature type="transmembrane region" description="Helical" evidence="1">
    <location>
        <begin position="141"/>
        <end position="163"/>
    </location>
</feature>
<evidence type="ECO:0000256" key="1">
    <source>
        <dbReference type="SAM" id="Phobius"/>
    </source>
</evidence>
<dbReference type="Pfam" id="PF07693">
    <property type="entry name" value="KAP_NTPase"/>
    <property type="match status" value="1"/>
</dbReference>
<dbReference type="AlphaFoldDB" id="A0A7X6S2R9"/>
<accession>A0A7X6S2R9</accession>
<dbReference type="Proteomes" id="UP000549765">
    <property type="component" value="Unassembled WGS sequence"/>
</dbReference>
<keyword evidence="1" id="KW-1133">Transmembrane helix</keyword>
<keyword evidence="1" id="KW-0472">Membrane</keyword>
<organism evidence="3 4">
    <name type="scientific">Periweissella fabalis</name>
    <dbReference type="NCBI Taxonomy" id="1070421"/>
    <lineage>
        <taxon>Bacteria</taxon>
        <taxon>Bacillati</taxon>
        <taxon>Bacillota</taxon>
        <taxon>Bacilli</taxon>
        <taxon>Lactobacillales</taxon>
        <taxon>Lactobacillaceae</taxon>
        <taxon>Periweissella</taxon>
    </lineage>
</organism>
<dbReference type="InterPro" id="IPR027417">
    <property type="entry name" value="P-loop_NTPase"/>
</dbReference>
<feature type="domain" description="KAP NTPase" evidence="2">
    <location>
        <begin position="196"/>
        <end position="453"/>
    </location>
</feature>
<feature type="transmembrane region" description="Helical" evidence="1">
    <location>
        <begin position="49"/>
        <end position="68"/>
    </location>
</feature>
<gene>
    <name evidence="3" type="ORF">HF964_00985</name>
</gene>
<sequence>MFDTKIKTIKEMSRKFYRLYRRETRVNKLFVMSFFKMTRTYITEFKERYNWINISIFACIFGLVLIVMSLHVPTHIKDIGDIFTSNRSLWGIISIIVGLLIIKFEVKKLLDFKIVNEIDRILLFSFWLIITLSIRPSNSHFVKSVCILMLTSWMVLTLLRIYTTQSELKSTKKYNPNNNYQHIVLDGPTDIDELNRKVISDDLSNTIKEIDFADRVVIGITGPWGSGKSSVWEIAKHELDMKNIIIIDFDPWQMDAKEAILSNLLTAITTNKEINFNLGNSQKIVNAFMRYMLGKVKTPFNALFNVTDNKKVFDNFFDDLSKHLIQMDKHLIITIDNLDRISGDNAFMLVSTINSIGKLKNIIVVLLYDELEVERKFANLAVGQNYMDKLVNKKVLVPLADKDSQIELFTNKLIKKFKSKDVKYDTEEIAQFIAKVVEIGGTVRQFNNFVSNLPMNYLPKKDKDKYSKFYLLDLLVIEYIKTTNASAYSELEKNRYMFVDVDFEFSLKYLEGEQNLRDKEKIKYYDDFVKLFPKEFSLLTRIFPSVDYYLNRYSKSNVESLNTGFIEGAKSSKRDEVALSTKNRRIFSTKYIDWYFNYSATEDVDYVEYIKNIVSLDDLVNIRSDIEKIANSDNKTKLNVLSLIHEDYFSDIFVSKEKSINIANELIDQYDNFMHQYDYMYFGVSDNIAQIIAKILRKYDISTLELIINDRFNNYGSFPLLFSIKYYFDSILIMPQQNSMKACLNNKVETYITSNITGSDYLKAKMNLHGKEFKRGKFMGVLQFIYHESHEDWLKMYYSQYLAKDTVYNMLSDIFLPDKKQTYKLQTGIYESIDQEKVYNLLQIVNPNDAIELDLKKLFEEYYLNNKKSN</sequence>
<name>A0A7X6S2R9_9LACO</name>
<feature type="transmembrane region" description="Helical" evidence="1">
    <location>
        <begin position="88"/>
        <end position="106"/>
    </location>
</feature>
<dbReference type="SUPFAM" id="SSF52540">
    <property type="entry name" value="P-loop containing nucleoside triphosphate hydrolases"/>
    <property type="match status" value="1"/>
</dbReference>